<evidence type="ECO:0000313" key="3">
    <source>
        <dbReference type="Proteomes" id="UP000664761"/>
    </source>
</evidence>
<dbReference type="EMBL" id="JAFLNC010000002">
    <property type="protein sequence ID" value="MBO0333161.1"/>
    <property type="molecule type" value="Genomic_DNA"/>
</dbReference>
<comment type="caution">
    <text evidence="2">The sequence shown here is derived from an EMBL/GenBank/DDBJ whole genome shotgun (WGS) entry which is preliminary data.</text>
</comment>
<accession>A0ABS3F4V9</accession>
<reference evidence="2 3" key="1">
    <citation type="submission" date="2021-03" db="EMBL/GenBank/DDBJ databases">
        <title>Sneathiella sp. CAU 1612 isolated from Kang Won-do.</title>
        <authorList>
            <person name="Kim W."/>
        </authorList>
    </citation>
    <scope>NUCLEOTIDE SEQUENCE [LARGE SCALE GENOMIC DNA]</scope>
    <source>
        <strain evidence="2 3">CAU 1612</strain>
    </source>
</reference>
<dbReference type="Proteomes" id="UP000664761">
    <property type="component" value="Unassembled WGS sequence"/>
</dbReference>
<dbReference type="InterPro" id="IPR003673">
    <property type="entry name" value="CoA-Trfase_fam_III"/>
</dbReference>
<name>A0ABS3F4V9_9PROT</name>
<proteinExistence type="predicted"/>
<dbReference type="GO" id="GO:0016740">
    <property type="term" value="F:transferase activity"/>
    <property type="evidence" value="ECO:0007669"/>
    <property type="project" value="UniProtKB-KW"/>
</dbReference>
<protein>
    <submittedName>
        <fullName evidence="2">CoA transferase</fullName>
    </submittedName>
</protein>
<sequence length="401" mass="44556">MTRPLDGVRVIDLSNMLMAPYTTQILGDMGADVIKIEAPGGDPVRGIGPSRHSEMGPIFLNCNRSKRSILLDLKQPEGLTAALDLMRDADVLVYNRRPQVMARLGLSYESVAKVNPRIIFAGLFGYGQGGPYERKPAFDDLIQGAVSIPWLSHMADGSEPTYAPTALVDRGVGLWAVGQINAALYYQSRTGKGQQIDMPMFEFMASFVLADHLAGHTFDPPIGPLGYDRMINPDRRPYQTKDSYVCVMIYTDRHWRSFYQALGREAELDADPRFKSMTTRTENIKEIYAELAKLIATRTTAEWLKLFDDADIPAMPLHTPDTLLEDPHLKATNFFKSIDHPSEGKLLDMEVPSQWSETQPSATRPAPRLGEHSAEVLAEIGYSEEKISSLLNKGITALPTN</sequence>
<gene>
    <name evidence="2" type="ORF">J0X12_06040</name>
</gene>
<evidence type="ECO:0000313" key="2">
    <source>
        <dbReference type="EMBL" id="MBO0333161.1"/>
    </source>
</evidence>
<dbReference type="InterPro" id="IPR044855">
    <property type="entry name" value="CoA-Trfase_III_dom3_sf"/>
</dbReference>
<dbReference type="PANTHER" id="PTHR48207">
    <property type="entry name" value="SUCCINATE--HYDROXYMETHYLGLUTARATE COA-TRANSFERASE"/>
    <property type="match status" value="1"/>
</dbReference>
<dbReference type="Pfam" id="PF02515">
    <property type="entry name" value="CoA_transf_3"/>
    <property type="match status" value="1"/>
</dbReference>
<dbReference type="Gene3D" id="3.30.1540.10">
    <property type="entry name" value="formyl-coa transferase, domain 3"/>
    <property type="match status" value="1"/>
</dbReference>
<dbReference type="Gene3D" id="3.40.50.10540">
    <property type="entry name" value="Crotonobetainyl-coa:carnitine coa-transferase, domain 1"/>
    <property type="match status" value="1"/>
</dbReference>
<evidence type="ECO:0000256" key="1">
    <source>
        <dbReference type="ARBA" id="ARBA00022679"/>
    </source>
</evidence>
<dbReference type="RefSeq" id="WP_207043286.1">
    <property type="nucleotide sequence ID" value="NZ_JAFLNC010000002.1"/>
</dbReference>
<organism evidence="2 3">
    <name type="scientific">Sneathiella sedimenti</name>
    <dbReference type="NCBI Taxonomy" id="2816034"/>
    <lineage>
        <taxon>Bacteria</taxon>
        <taxon>Pseudomonadati</taxon>
        <taxon>Pseudomonadota</taxon>
        <taxon>Alphaproteobacteria</taxon>
        <taxon>Sneathiellales</taxon>
        <taxon>Sneathiellaceae</taxon>
        <taxon>Sneathiella</taxon>
    </lineage>
</organism>
<keyword evidence="3" id="KW-1185">Reference proteome</keyword>
<dbReference type="SUPFAM" id="SSF89796">
    <property type="entry name" value="CoA-transferase family III (CaiB/BaiF)"/>
    <property type="match status" value="1"/>
</dbReference>
<keyword evidence="1 2" id="KW-0808">Transferase</keyword>
<dbReference type="InterPro" id="IPR023606">
    <property type="entry name" value="CoA-Trfase_III_dom_1_sf"/>
</dbReference>
<dbReference type="PANTHER" id="PTHR48207:SF4">
    <property type="entry name" value="BLL6097 PROTEIN"/>
    <property type="match status" value="1"/>
</dbReference>
<dbReference type="InterPro" id="IPR050483">
    <property type="entry name" value="CoA-transferase_III_domain"/>
</dbReference>